<reference evidence="2" key="2">
    <citation type="submission" date="2023-04" db="EMBL/GenBank/DDBJ databases">
        <authorList>
            <person name="Bruccoleri R.E."/>
            <person name="Oakeley E.J."/>
            <person name="Faust A.-M."/>
            <person name="Dessus-Babus S."/>
            <person name="Altorfer M."/>
            <person name="Burckhardt D."/>
            <person name="Oertli M."/>
            <person name="Naumann U."/>
            <person name="Petersen F."/>
            <person name="Wong J."/>
        </authorList>
    </citation>
    <scope>NUCLEOTIDE SEQUENCE</scope>
    <source>
        <strain evidence="2">GSM-AAB239-AS_SAM_17_03QT</strain>
        <tissue evidence="2">Leaf</tissue>
    </source>
</reference>
<evidence type="ECO:0000256" key="1">
    <source>
        <dbReference type="SAM" id="MobiDB-lite"/>
    </source>
</evidence>
<feature type="compositionally biased region" description="Polar residues" evidence="1">
    <location>
        <begin position="57"/>
        <end position="73"/>
    </location>
</feature>
<evidence type="ECO:0000313" key="3">
    <source>
        <dbReference type="Proteomes" id="UP001140949"/>
    </source>
</evidence>
<sequence>MRLSSTRRAPAALQARASVPSLRRRRKEDQASCAAGDQAEPRTYGCAGSSDGRRGPTSRSADTTVGSDQSYEV</sequence>
<feature type="region of interest" description="Disordered" evidence="1">
    <location>
        <begin position="1"/>
        <end position="73"/>
    </location>
</feature>
<name>A0AAX6I6L7_IRIPA</name>
<dbReference type="Proteomes" id="UP001140949">
    <property type="component" value="Unassembled WGS sequence"/>
</dbReference>
<organism evidence="2 3">
    <name type="scientific">Iris pallida</name>
    <name type="common">Sweet iris</name>
    <dbReference type="NCBI Taxonomy" id="29817"/>
    <lineage>
        <taxon>Eukaryota</taxon>
        <taxon>Viridiplantae</taxon>
        <taxon>Streptophyta</taxon>
        <taxon>Embryophyta</taxon>
        <taxon>Tracheophyta</taxon>
        <taxon>Spermatophyta</taxon>
        <taxon>Magnoliopsida</taxon>
        <taxon>Liliopsida</taxon>
        <taxon>Asparagales</taxon>
        <taxon>Iridaceae</taxon>
        <taxon>Iridoideae</taxon>
        <taxon>Irideae</taxon>
        <taxon>Iris</taxon>
    </lineage>
</organism>
<protein>
    <submittedName>
        <fullName evidence="2">Uncharacterized protein</fullName>
    </submittedName>
</protein>
<accession>A0AAX6I6L7</accession>
<gene>
    <name evidence="2" type="ORF">M6B38_272880</name>
</gene>
<keyword evidence="3" id="KW-1185">Reference proteome</keyword>
<proteinExistence type="predicted"/>
<dbReference type="EMBL" id="JANAVB010004305">
    <property type="protein sequence ID" value="KAJ6848960.1"/>
    <property type="molecule type" value="Genomic_DNA"/>
</dbReference>
<dbReference type="AlphaFoldDB" id="A0AAX6I6L7"/>
<evidence type="ECO:0000313" key="2">
    <source>
        <dbReference type="EMBL" id="KAJ6848960.1"/>
    </source>
</evidence>
<comment type="caution">
    <text evidence="2">The sequence shown here is derived from an EMBL/GenBank/DDBJ whole genome shotgun (WGS) entry which is preliminary data.</text>
</comment>
<reference evidence="2" key="1">
    <citation type="journal article" date="2023" name="GigaByte">
        <title>Genome assembly of the bearded iris, Iris pallida Lam.</title>
        <authorList>
            <person name="Bruccoleri R.E."/>
            <person name="Oakeley E.J."/>
            <person name="Faust A.M.E."/>
            <person name="Altorfer M."/>
            <person name="Dessus-Babus S."/>
            <person name="Burckhardt D."/>
            <person name="Oertli M."/>
            <person name="Naumann U."/>
            <person name="Petersen F."/>
            <person name="Wong J."/>
        </authorList>
    </citation>
    <scope>NUCLEOTIDE SEQUENCE</scope>
    <source>
        <strain evidence="2">GSM-AAB239-AS_SAM_17_03QT</strain>
    </source>
</reference>